<dbReference type="InterPro" id="IPR059106">
    <property type="entry name" value="WHD_MalT"/>
</dbReference>
<dbReference type="Gene3D" id="1.10.10.10">
    <property type="entry name" value="Winged helix-like DNA-binding domain superfamily/Winged helix DNA-binding domain"/>
    <property type="match status" value="1"/>
</dbReference>
<dbReference type="GO" id="GO:0003677">
    <property type="term" value="F:DNA binding"/>
    <property type="evidence" value="ECO:0007669"/>
    <property type="project" value="UniProtKB-UniRule"/>
</dbReference>
<dbReference type="InterPro" id="IPR005158">
    <property type="entry name" value="BTAD"/>
</dbReference>
<dbReference type="GO" id="GO:0006355">
    <property type="term" value="P:regulation of DNA-templated transcription"/>
    <property type="evidence" value="ECO:0007669"/>
    <property type="project" value="InterPro"/>
</dbReference>
<dbReference type="Gene3D" id="1.25.40.10">
    <property type="entry name" value="Tetratricopeptide repeat domain"/>
    <property type="match status" value="1"/>
</dbReference>
<dbReference type="InterPro" id="IPR011990">
    <property type="entry name" value="TPR-like_helical_dom_sf"/>
</dbReference>
<gene>
    <name evidence="6" type="ORF">N801_08660</name>
</gene>
<dbReference type="Proteomes" id="UP000030013">
    <property type="component" value="Unassembled WGS sequence"/>
</dbReference>
<reference evidence="6 7" key="1">
    <citation type="submission" date="2013-08" db="EMBL/GenBank/DDBJ databases">
        <title>The genome sequence of Knoellia aerolata.</title>
        <authorList>
            <person name="Zhu W."/>
            <person name="Wang G."/>
        </authorList>
    </citation>
    <scope>NUCLEOTIDE SEQUENCE [LARGE SCALE GENOMIC DNA]</scope>
    <source>
        <strain evidence="6 7">DSM 18566</strain>
    </source>
</reference>
<dbReference type="Pfam" id="PF03704">
    <property type="entry name" value="BTAD"/>
    <property type="match status" value="1"/>
</dbReference>
<dbReference type="STRING" id="1385519.N801_08660"/>
<evidence type="ECO:0000256" key="2">
    <source>
        <dbReference type="ARBA" id="ARBA00023125"/>
    </source>
</evidence>
<organism evidence="6 7">
    <name type="scientific">Knoellia aerolata DSM 18566</name>
    <dbReference type="NCBI Taxonomy" id="1385519"/>
    <lineage>
        <taxon>Bacteria</taxon>
        <taxon>Bacillati</taxon>
        <taxon>Actinomycetota</taxon>
        <taxon>Actinomycetes</taxon>
        <taxon>Micrococcales</taxon>
        <taxon>Intrasporangiaceae</taxon>
        <taxon>Knoellia</taxon>
    </lineage>
</organism>
<comment type="caution">
    <text evidence="6">The sequence shown here is derived from an EMBL/GenBank/DDBJ whole genome shotgun (WGS) entry which is preliminary data.</text>
</comment>
<dbReference type="Pfam" id="PF25873">
    <property type="entry name" value="WHD_MalT"/>
    <property type="match status" value="1"/>
</dbReference>
<evidence type="ECO:0000313" key="7">
    <source>
        <dbReference type="Proteomes" id="UP000030013"/>
    </source>
</evidence>
<dbReference type="SUPFAM" id="SSF46894">
    <property type="entry name" value="C-terminal effector domain of the bipartite response regulators"/>
    <property type="match status" value="1"/>
</dbReference>
<dbReference type="InterPro" id="IPR036388">
    <property type="entry name" value="WH-like_DNA-bd_sf"/>
</dbReference>
<dbReference type="InterPro" id="IPR016032">
    <property type="entry name" value="Sig_transdc_resp-reg_C-effctor"/>
</dbReference>
<dbReference type="InterPro" id="IPR001867">
    <property type="entry name" value="OmpR/PhoB-type_DNA-bd"/>
</dbReference>
<feature type="region of interest" description="Disordered" evidence="4">
    <location>
        <begin position="934"/>
        <end position="954"/>
    </location>
</feature>
<evidence type="ECO:0000313" key="6">
    <source>
        <dbReference type="EMBL" id="KGN41304.1"/>
    </source>
</evidence>
<accession>A0A0A0JX61</accession>
<dbReference type="EMBL" id="AVPL01000020">
    <property type="protein sequence ID" value="KGN41304.1"/>
    <property type="molecule type" value="Genomic_DNA"/>
</dbReference>
<sequence>MLGRLGGVETHGLAVVVAPVGYGKTTLLGQWSAARPGTVRWCTPLALPDADALIRDCGGPGALSGVVIDDVADDQVRRPRGRLVRLIEQLAPTVPVILAARRMPAFNLARHEFPHPVVVTARDLAFRTWEITGLFADVYGDALGAEEALTIAERTDGWAASLRLWHLARRLRERDEEEDRDAEPGAFGGLLHGYLDREVLSALGAGSRRLLARSAAFDCVSAQRLDLLLGRQDCHHTLTRIARKVSLVDASASSSDGPHYRYHVALRRNLRSELVHELGVDGTRHLFARAAEVAEELGDLGEAGAARCRANDAPGLAALIERHGPSRVTSNPGTLDLVTTALSRQHPAIALARADLLLHEGRAHEARREVSQAAQLVARPEVTAEVVRRATSGQIPVTLEPGSPGAEALRLLAQQGPRHAKQALTRGAGGADEPGGLMAELALAALDVLVDPASGLTELERVDDHLRTHGLRWLRRLAHAVARCCTAEPQRCAEVLRLAAARERLGDRWGAALIESSVALALLRHGRPDADLLERLCERFRLLGAPALEAWARSALALASAQDDVPDSDVATSAVAFAQAGGAPGPLAVAYAALALSKPDLRAELLTLAQATAREGGLTCRPWTWSRDPAPAVRDAHRSRPVTAGGASSGRSAIRPHAAPGAFDAVDASARAALPAAPPAHPAAGPWGGLALRCFGTFAVTARDGAGSLAGVRPIALTVLRMLAVQAGSPVHRDVIVEAQWPELREQPALHNLHVSVSNLRRGLETLVPGHSRELLARQGQAYVLAPGEEAVTDLQRFDRLLAEASRCRRAGERTGQGQALRAALGLYAGEVLPGDGAAEWVVTVREHYRLLAAGAAAQLAQLELSREHSAAAVAAAQRSVQIDPWRDSSWRTLIAAHAQAGEPAESERAKQEYAAVLASLGISTMPLGPAHAAPVAAQPRAVTGQRVSRVRTA</sequence>
<dbReference type="SMART" id="SM00862">
    <property type="entry name" value="Trans_reg_C"/>
    <property type="match status" value="1"/>
</dbReference>
<evidence type="ECO:0000256" key="4">
    <source>
        <dbReference type="SAM" id="MobiDB-lite"/>
    </source>
</evidence>
<dbReference type="SUPFAM" id="SSF48452">
    <property type="entry name" value="TPR-like"/>
    <property type="match status" value="1"/>
</dbReference>
<dbReference type="eggNOG" id="COG2909">
    <property type="taxonomic scope" value="Bacteria"/>
</dbReference>
<dbReference type="AlphaFoldDB" id="A0A0A0JX61"/>
<feature type="DNA-binding region" description="OmpR/PhoB-type" evidence="3">
    <location>
        <begin position="682"/>
        <end position="787"/>
    </location>
</feature>
<feature type="domain" description="OmpR/PhoB-type" evidence="5">
    <location>
        <begin position="682"/>
        <end position="787"/>
    </location>
</feature>
<name>A0A0A0JX61_9MICO</name>
<evidence type="ECO:0000256" key="3">
    <source>
        <dbReference type="PROSITE-ProRule" id="PRU01091"/>
    </source>
</evidence>
<comment type="similarity">
    <text evidence="1">Belongs to the AfsR/DnrI/RedD regulatory family.</text>
</comment>
<dbReference type="eggNOG" id="COG3629">
    <property type="taxonomic scope" value="Bacteria"/>
</dbReference>
<dbReference type="PANTHER" id="PTHR35807">
    <property type="entry name" value="TRANSCRIPTIONAL REGULATOR REDD-RELATED"/>
    <property type="match status" value="1"/>
</dbReference>
<dbReference type="InterPro" id="IPR051677">
    <property type="entry name" value="AfsR-DnrI-RedD_regulator"/>
</dbReference>
<dbReference type="GO" id="GO:0000160">
    <property type="term" value="P:phosphorelay signal transduction system"/>
    <property type="evidence" value="ECO:0007669"/>
    <property type="project" value="InterPro"/>
</dbReference>
<evidence type="ECO:0000259" key="5">
    <source>
        <dbReference type="PROSITE" id="PS51755"/>
    </source>
</evidence>
<dbReference type="SMART" id="SM01043">
    <property type="entry name" value="BTAD"/>
    <property type="match status" value="1"/>
</dbReference>
<dbReference type="PROSITE" id="PS51755">
    <property type="entry name" value="OMPR_PHOB"/>
    <property type="match status" value="1"/>
</dbReference>
<proteinExistence type="inferred from homology"/>
<keyword evidence="2 3" id="KW-0238">DNA-binding</keyword>
<evidence type="ECO:0000256" key="1">
    <source>
        <dbReference type="ARBA" id="ARBA00005820"/>
    </source>
</evidence>
<keyword evidence="7" id="KW-1185">Reference proteome</keyword>
<protein>
    <recommendedName>
        <fullName evidence="5">OmpR/PhoB-type domain-containing protein</fullName>
    </recommendedName>
</protein>
<feature type="region of interest" description="Disordered" evidence="4">
    <location>
        <begin position="629"/>
        <end position="656"/>
    </location>
</feature>